<protein>
    <recommendedName>
        <fullName evidence="3">Dienelactone hydrolase domain-containing protein</fullName>
    </recommendedName>
</protein>
<feature type="signal peptide" evidence="2">
    <location>
        <begin position="1"/>
        <end position="21"/>
    </location>
</feature>
<sequence>MRLAATMALISAVLAGGTAAAAGPETVTFPGRDLTLSGVVFRPDGAGPFPAVVALHGCAGLGKERLDPRYRDWAETLTGKGFVVLFPDSFGSRGLGSQCRVRPRTVSAERDRVADADAARRFLQTQPSVLPDRISLLGWSNGGSTVLWTVRPQARIERGSPDFRSAVAMYPGCARLVPRAWSSRVPILILIGGADDWTPASACEQMVAGARGRSARATLEIYPGAYHDFDAPDRPIRVHSGLAFSADGSGRAHTGTNPAARADAFQKVPAFLAR</sequence>
<dbReference type="PANTHER" id="PTHR22946:SF9">
    <property type="entry name" value="POLYKETIDE TRANSFERASE AF380"/>
    <property type="match status" value="1"/>
</dbReference>
<evidence type="ECO:0000256" key="2">
    <source>
        <dbReference type="SAM" id="SignalP"/>
    </source>
</evidence>
<dbReference type="EMBL" id="NPEX01000323">
    <property type="protein sequence ID" value="RAI38928.1"/>
    <property type="molecule type" value="Genomic_DNA"/>
</dbReference>
<feature type="domain" description="Dienelactone hydrolase" evidence="3">
    <location>
        <begin position="37"/>
        <end position="273"/>
    </location>
</feature>
<dbReference type="AlphaFoldDB" id="A0A327KUC7"/>
<dbReference type="RefSeq" id="WP_111422068.1">
    <property type="nucleotide sequence ID" value="NZ_NPEX01000323.1"/>
</dbReference>
<feature type="chain" id="PRO_5016361188" description="Dienelactone hydrolase domain-containing protein" evidence="2">
    <location>
        <begin position="22"/>
        <end position="274"/>
    </location>
</feature>
<reference evidence="4 5" key="1">
    <citation type="submission" date="2017-07" db="EMBL/GenBank/DDBJ databases">
        <title>Draft Genome Sequences of Select Purple Nonsulfur Bacteria.</title>
        <authorList>
            <person name="Lasarre B."/>
            <person name="Mckinlay J.B."/>
        </authorList>
    </citation>
    <scope>NUCLEOTIDE SEQUENCE [LARGE SCALE GENOMIC DNA]</scope>
    <source>
        <strain evidence="4 5">DSM 5909</strain>
    </source>
</reference>
<name>A0A327KUC7_9BRAD</name>
<keyword evidence="5" id="KW-1185">Reference proteome</keyword>
<evidence type="ECO:0000259" key="3">
    <source>
        <dbReference type="Pfam" id="PF01738"/>
    </source>
</evidence>
<organism evidence="4 5">
    <name type="scientific">Rhodoplanes roseus</name>
    <dbReference type="NCBI Taxonomy" id="29409"/>
    <lineage>
        <taxon>Bacteria</taxon>
        <taxon>Pseudomonadati</taxon>
        <taxon>Pseudomonadota</taxon>
        <taxon>Alphaproteobacteria</taxon>
        <taxon>Hyphomicrobiales</taxon>
        <taxon>Nitrobacteraceae</taxon>
        <taxon>Rhodoplanes</taxon>
    </lineage>
</organism>
<dbReference type="Gene3D" id="3.40.50.1820">
    <property type="entry name" value="alpha/beta hydrolase"/>
    <property type="match status" value="1"/>
</dbReference>
<proteinExistence type="predicted"/>
<dbReference type="Proteomes" id="UP000249130">
    <property type="component" value="Unassembled WGS sequence"/>
</dbReference>
<evidence type="ECO:0000313" key="5">
    <source>
        <dbReference type="Proteomes" id="UP000249130"/>
    </source>
</evidence>
<dbReference type="InterPro" id="IPR050261">
    <property type="entry name" value="FrsA_esterase"/>
</dbReference>
<comment type="caution">
    <text evidence="4">The sequence shown here is derived from an EMBL/GenBank/DDBJ whole genome shotgun (WGS) entry which is preliminary data.</text>
</comment>
<dbReference type="SUPFAM" id="SSF53474">
    <property type="entry name" value="alpha/beta-Hydrolases"/>
    <property type="match status" value="1"/>
</dbReference>
<keyword evidence="1" id="KW-0378">Hydrolase</keyword>
<accession>A0A327KUC7</accession>
<evidence type="ECO:0000256" key="1">
    <source>
        <dbReference type="ARBA" id="ARBA00022801"/>
    </source>
</evidence>
<dbReference type="GO" id="GO:0052689">
    <property type="term" value="F:carboxylic ester hydrolase activity"/>
    <property type="evidence" value="ECO:0007669"/>
    <property type="project" value="UniProtKB-ARBA"/>
</dbReference>
<dbReference type="Pfam" id="PF01738">
    <property type="entry name" value="DLH"/>
    <property type="match status" value="1"/>
</dbReference>
<gene>
    <name evidence="4" type="ORF">CH341_26895</name>
</gene>
<dbReference type="PANTHER" id="PTHR22946">
    <property type="entry name" value="DIENELACTONE HYDROLASE DOMAIN-CONTAINING PROTEIN-RELATED"/>
    <property type="match status" value="1"/>
</dbReference>
<dbReference type="InterPro" id="IPR002925">
    <property type="entry name" value="Dienelactn_hydro"/>
</dbReference>
<evidence type="ECO:0000313" key="4">
    <source>
        <dbReference type="EMBL" id="RAI38928.1"/>
    </source>
</evidence>
<dbReference type="OrthoDB" id="3647650at2"/>
<dbReference type="InterPro" id="IPR029058">
    <property type="entry name" value="AB_hydrolase_fold"/>
</dbReference>
<keyword evidence="2" id="KW-0732">Signal</keyword>